<name>A0A1I1A8R7_9PSEU</name>
<evidence type="ECO:0000256" key="1">
    <source>
        <dbReference type="SAM" id="MobiDB-lite"/>
    </source>
</evidence>
<dbReference type="Proteomes" id="UP000243799">
    <property type="component" value="Unassembled WGS sequence"/>
</dbReference>
<protein>
    <submittedName>
        <fullName evidence="2">Uncharacterized protein</fullName>
    </submittedName>
</protein>
<dbReference type="OrthoDB" id="3624857at2"/>
<dbReference type="RefSeq" id="WP_091673887.1">
    <property type="nucleotide sequence ID" value="NZ_FOKG01000008.1"/>
</dbReference>
<reference evidence="3" key="1">
    <citation type="submission" date="2016-10" db="EMBL/GenBank/DDBJ databases">
        <authorList>
            <person name="Varghese N."/>
            <person name="Submissions S."/>
        </authorList>
    </citation>
    <scope>NUCLEOTIDE SEQUENCE [LARGE SCALE GENOMIC DNA]</scope>
    <source>
        <strain evidence="3">CGMCC 4.3568</strain>
    </source>
</reference>
<gene>
    <name evidence="2" type="ORF">SAMN05216266_108176</name>
</gene>
<feature type="region of interest" description="Disordered" evidence="1">
    <location>
        <begin position="98"/>
        <end position="124"/>
    </location>
</feature>
<dbReference type="EMBL" id="FOKG01000008">
    <property type="protein sequence ID" value="SFB32813.1"/>
    <property type="molecule type" value="Genomic_DNA"/>
</dbReference>
<evidence type="ECO:0000313" key="2">
    <source>
        <dbReference type="EMBL" id="SFB32813.1"/>
    </source>
</evidence>
<feature type="compositionally biased region" description="Basic and acidic residues" evidence="1">
    <location>
        <begin position="98"/>
        <end position="107"/>
    </location>
</feature>
<accession>A0A1I1A8R7</accession>
<keyword evidence="3" id="KW-1185">Reference proteome</keyword>
<evidence type="ECO:0000313" key="3">
    <source>
        <dbReference type="Proteomes" id="UP000243799"/>
    </source>
</evidence>
<organism evidence="2 3">
    <name type="scientific">Amycolatopsis marina</name>
    <dbReference type="NCBI Taxonomy" id="490629"/>
    <lineage>
        <taxon>Bacteria</taxon>
        <taxon>Bacillati</taxon>
        <taxon>Actinomycetota</taxon>
        <taxon>Actinomycetes</taxon>
        <taxon>Pseudonocardiales</taxon>
        <taxon>Pseudonocardiaceae</taxon>
        <taxon>Amycolatopsis</taxon>
    </lineage>
</organism>
<dbReference type="AlphaFoldDB" id="A0A1I1A8R7"/>
<proteinExistence type="predicted"/>
<sequence>MNASAPDDVRALLARLHTQLRLLIPALTITEGGRQAEVLLARLRESTNEAARTLSAVEPIVLAAIEEALRHAVAREHDEARTELLNAYHRLSVLIHREPRREEAAHERTRRWSISDTHPRADTG</sequence>